<gene>
    <name evidence="2" type="ordered locus">Selin_1443</name>
</gene>
<evidence type="ECO:0000313" key="2">
    <source>
        <dbReference type="EMBL" id="ADU66177.1"/>
    </source>
</evidence>
<dbReference type="EMBL" id="CP002432">
    <property type="protein sequence ID" value="ADU66177.1"/>
    <property type="molecule type" value="Genomic_DNA"/>
</dbReference>
<sequence length="96" mass="10437">MRKQYTFDPDVHTLITSAPYHARSLIVNCLIRYGSQTAEGQAILKAVGAKIDAVGSSEKLVTTDDTLSKDNLPALGKGQQKESLSRPPDDFLGNFD</sequence>
<proteinExistence type="predicted"/>
<protein>
    <submittedName>
        <fullName evidence="2">Uncharacterized protein</fullName>
    </submittedName>
</protein>
<dbReference type="AlphaFoldDB" id="E6W6T4"/>
<dbReference type="RefSeq" id="WP_013506058.1">
    <property type="nucleotide sequence ID" value="NC_014836.1"/>
</dbReference>
<dbReference type="STRING" id="653733.Selin_1443"/>
<organism evidence="2 3">
    <name type="scientific">Desulfurispirillum indicum (strain ATCC BAA-1389 / DSM 22839 / S5)</name>
    <dbReference type="NCBI Taxonomy" id="653733"/>
    <lineage>
        <taxon>Bacteria</taxon>
        <taxon>Pseudomonadati</taxon>
        <taxon>Chrysiogenota</taxon>
        <taxon>Chrysiogenia</taxon>
        <taxon>Chrysiogenales</taxon>
        <taxon>Chrysiogenaceae</taxon>
        <taxon>Desulfurispirillum</taxon>
    </lineage>
</organism>
<dbReference type="HOGENOM" id="CLU_2355162_0_0_0"/>
<dbReference type="InParanoid" id="E6W6T4"/>
<accession>E6W6T4</accession>
<reference evidence="2 3" key="1">
    <citation type="submission" date="2010-12" db="EMBL/GenBank/DDBJ databases">
        <title>Complete sequence of Desulfurispirillum indicum S5.</title>
        <authorList>
            <consortium name="US DOE Joint Genome Institute"/>
            <person name="Lucas S."/>
            <person name="Copeland A."/>
            <person name="Lapidus A."/>
            <person name="Cheng J.-F."/>
            <person name="Goodwin L."/>
            <person name="Pitluck S."/>
            <person name="Chertkov O."/>
            <person name="Held B."/>
            <person name="Detter J.C."/>
            <person name="Han C."/>
            <person name="Tapia R."/>
            <person name="Land M."/>
            <person name="Hauser L."/>
            <person name="Kyrpides N."/>
            <person name="Ivanova N."/>
            <person name="Mikhailova N."/>
            <person name="Haggblom M."/>
            <person name="Rauschenbach I."/>
            <person name="Bini E."/>
            <person name="Woyke T."/>
        </authorList>
    </citation>
    <scope>NUCLEOTIDE SEQUENCE [LARGE SCALE GENOMIC DNA]</scope>
    <source>
        <strain evidence="3">ATCC BAA-1389 / DSM 22839 / S5</strain>
    </source>
</reference>
<evidence type="ECO:0000313" key="3">
    <source>
        <dbReference type="Proteomes" id="UP000002572"/>
    </source>
</evidence>
<evidence type="ECO:0000256" key="1">
    <source>
        <dbReference type="SAM" id="MobiDB-lite"/>
    </source>
</evidence>
<dbReference type="Proteomes" id="UP000002572">
    <property type="component" value="Chromosome"/>
</dbReference>
<name>E6W6T4_DESIS</name>
<feature type="region of interest" description="Disordered" evidence="1">
    <location>
        <begin position="68"/>
        <end position="96"/>
    </location>
</feature>
<keyword evidence="3" id="KW-1185">Reference proteome</keyword>
<dbReference type="KEGG" id="din:Selin_1443"/>
<feature type="compositionally biased region" description="Basic and acidic residues" evidence="1">
    <location>
        <begin position="79"/>
        <end position="89"/>
    </location>
</feature>